<evidence type="ECO:0000313" key="2">
    <source>
        <dbReference type="Proteomes" id="UP000229278"/>
    </source>
</evidence>
<dbReference type="AlphaFoldDB" id="A0A2G6PET1"/>
<comment type="caution">
    <text evidence="1">The sequence shown here is derived from an EMBL/GenBank/DDBJ whole genome shotgun (WGS) entry which is preliminary data.</text>
</comment>
<sequence>MMIIRLWIPVLLVVLSGSWAEGATIKDLRVYQQDERIVINYDLQAEGRERYAEVQVEMSVDGGRSWRIPKGLTGSLGDRVRIGRNHEVTWRVLDEYPEGINRQIEGHA</sequence>
<proteinExistence type="predicted"/>
<accession>A0A2G6PET1</accession>
<organism evidence="1 2">
    <name type="scientific">Candidatus Contendibacter odensensis</name>
    <dbReference type="NCBI Taxonomy" id="1400860"/>
    <lineage>
        <taxon>Bacteria</taxon>
        <taxon>Pseudomonadati</taxon>
        <taxon>Pseudomonadota</taxon>
        <taxon>Gammaproteobacteria</taxon>
        <taxon>Candidatus Competibacteraceae</taxon>
        <taxon>Candidatus Contendibacter</taxon>
    </lineage>
</organism>
<reference evidence="1 2" key="1">
    <citation type="submission" date="2017-10" db="EMBL/GenBank/DDBJ databases">
        <title>Novel microbial diversity and functional potential in the marine mammal oral microbiome.</title>
        <authorList>
            <person name="Dudek N.K."/>
            <person name="Sun C.L."/>
            <person name="Burstein D."/>
            <person name="Kantor R.S."/>
            <person name="Aliaga Goltsman D.S."/>
            <person name="Bik E.M."/>
            <person name="Thomas B.C."/>
            <person name="Banfield J.F."/>
            <person name="Relman D.A."/>
        </authorList>
    </citation>
    <scope>NUCLEOTIDE SEQUENCE [LARGE SCALE GENOMIC DNA]</scope>
    <source>
        <strain evidence="1">DOLJORAL78_50_517</strain>
    </source>
</reference>
<evidence type="ECO:0000313" key="1">
    <source>
        <dbReference type="EMBL" id="PIE83012.1"/>
    </source>
</evidence>
<name>A0A2G6PET1_9GAMM</name>
<dbReference type="EMBL" id="PDTV01000008">
    <property type="protein sequence ID" value="PIE83012.1"/>
    <property type="molecule type" value="Genomic_DNA"/>
</dbReference>
<protein>
    <submittedName>
        <fullName evidence="1">Uncharacterized protein</fullName>
    </submittedName>
</protein>
<dbReference type="Proteomes" id="UP000229278">
    <property type="component" value="Unassembled WGS sequence"/>
</dbReference>
<gene>
    <name evidence="1" type="ORF">CSA09_03710</name>
</gene>